<dbReference type="Proteomes" id="UP000186438">
    <property type="component" value="Unassembled WGS sequence"/>
</dbReference>
<comment type="caution">
    <text evidence="9">The sequence shown here is derived from an EMBL/GenBank/DDBJ whole genome shotgun (WGS) entry which is preliminary data.</text>
</comment>
<comment type="similarity">
    <text evidence="2">Belongs to the enoyl-CoA hydratase/isomerase family.</text>
</comment>
<dbReference type="RefSeq" id="WP_073870194.1">
    <property type="nucleotide sequence ID" value="NZ_MPNT01000001.1"/>
</dbReference>
<evidence type="ECO:0000256" key="2">
    <source>
        <dbReference type="ARBA" id="ARBA00005254"/>
    </source>
</evidence>
<dbReference type="GO" id="GO:0004300">
    <property type="term" value="F:enoyl-CoA hydratase activity"/>
    <property type="evidence" value="ECO:0007669"/>
    <property type="project" value="UniProtKB-EC"/>
</dbReference>
<keyword evidence="4" id="KW-0456">Lyase</keyword>
<dbReference type="Gene3D" id="1.10.12.10">
    <property type="entry name" value="Lyase 2-enoyl-coa Hydratase, Chain A, domain 2"/>
    <property type="match status" value="1"/>
</dbReference>
<gene>
    <name evidence="9" type="ORF">BRW65_01005</name>
</gene>
<dbReference type="Gene3D" id="3.90.226.10">
    <property type="entry name" value="2-enoyl-CoA Hydratase, Chain A, domain 1"/>
    <property type="match status" value="1"/>
</dbReference>
<dbReference type="STRING" id="53378.BRW65_01005"/>
<evidence type="ECO:0000256" key="6">
    <source>
        <dbReference type="ARBA" id="ARBA00023717"/>
    </source>
</evidence>
<dbReference type="EC" id="4.2.1.17" evidence="3"/>
<dbReference type="SUPFAM" id="SSF52096">
    <property type="entry name" value="ClpP/crotonase"/>
    <property type="match status" value="1"/>
</dbReference>
<dbReference type="InterPro" id="IPR029045">
    <property type="entry name" value="ClpP/crotonase-like_dom_sf"/>
</dbReference>
<dbReference type="OrthoDB" id="370015at2"/>
<comment type="catalytic activity">
    <reaction evidence="6">
        <text>a 4-saturated-(3S)-3-hydroxyacyl-CoA = a (3E)-enoyl-CoA + H2O</text>
        <dbReference type="Rhea" id="RHEA:20724"/>
        <dbReference type="ChEBI" id="CHEBI:15377"/>
        <dbReference type="ChEBI" id="CHEBI:58521"/>
        <dbReference type="ChEBI" id="CHEBI:137480"/>
        <dbReference type="EC" id="4.2.1.17"/>
    </reaction>
</comment>
<evidence type="ECO:0000313" key="10">
    <source>
        <dbReference type="Proteomes" id="UP000186438"/>
    </source>
</evidence>
<evidence type="ECO:0000256" key="3">
    <source>
        <dbReference type="ARBA" id="ARBA00012076"/>
    </source>
</evidence>
<sequence length="268" mass="27976">MSETEAPKVLVEREEWVGIITINRPDARNVIDPDVAAGIEAALDDLDADPKVRAVVLTGAGEKAFCAGMDLRAFAKVGPKGGFFTEKGGFAGITSRKLVKPLVVAVNGTAFGGGLEILLAADCAIAASSAKFALPEVKVGMHAGAGGVIRLAKRIPRSVALEMVMSGEPISAQRALELGLVNEVVAPDQVLPEALRLARSFASASPTSVLVSRELMLRSLEATEADAWELNKAAARIVLKCGDAKEGPKAFAEKREPVWADAGPIDLG</sequence>
<evidence type="ECO:0000256" key="1">
    <source>
        <dbReference type="ARBA" id="ARBA00002994"/>
    </source>
</evidence>
<dbReference type="AlphaFoldDB" id="A0A1Q4I2D3"/>
<comment type="catalytic activity">
    <reaction evidence="5">
        <text>a (3S)-3-hydroxyacyl-CoA = a (2E)-enoyl-CoA + H2O</text>
        <dbReference type="Rhea" id="RHEA:16105"/>
        <dbReference type="ChEBI" id="CHEBI:15377"/>
        <dbReference type="ChEBI" id="CHEBI:57318"/>
        <dbReference type="ChEBI" id="CHEBI:58856"/>
        <dbReference type="EC" id="4.2.1.17"/>
    </reaction>
</comment>
<evidence type="ECO:0000256" key="7">
    <source>
        <dbReference type="ARBA" id="ARBA00039456"/>
    </source>
</evidence>
<dbReference type="PANTHER" id="PTHR43802">
    <property type="entry name" value="ENOYL-COA HYDRATASE"/>
    <property type="match status" value="1"/>
</dbReference>
<reference evidence="9 10" key="1">
    <citation type="submission" date="2016-11" db="EMBL/GenBank/DDBJ databases">
        <title>Genome sequences of unsequenced Mycobacteria.</title>
        <authorList>
            <person name="Greninger A.L."/>
            <person name="Fang F."/>
            <person name="Jerome K.R."/>
        </authorList>
    </citation>
    <scope>NUCLEOTIDE SEQUENCE [LARGE SCALE GENOMIC DNA]</scope>
    <source>
        <strain evidence="9 10">M11</strain>
    </source>
</reference>
<dbReference type="Pfam" id="PF00378">
    <property type="entry name" value="ECH_1"/>
    <property type="match status" value="1"/>
</dbReference>
<dbReference type="InterPro" id="IPR014748">
    <property type="entry name" value="Enoyl-CoA_hydra_C"/>
</dbReference>
<keyword evidence="10" id="KW-1185">Reference proteome</keyword>
<name>A0A1Q4I2D3_9MYCO</name>
<accession>A0A1Q4I2D3</accession>
<comment type="function">
    <text evidence="1">Could possibly oxidize fatty acids using specific components.</text>
</comment>
<proteinExistence type="inferred from homology"/>
<dbReference type="PANTHER" id="PTHR43802:SF1">
    <property type="entry name" value="IP11341P-RELATED"/>
    <property type="match status" value="1"/>
</dbReference>
<evidence type="ECO:0000256" key="8">
    <source>
        <dbReference type="ARBA" id="ARBA00073436"/>
    </source>
</evidence>
<evidence type="ECO:0000256" key="5">
    <source>
        <dbReference type="ARBA" id="ARBA00023709"/>
    </source>
</evidence>
<evidence type="ECO:0000256" key="4">
    <source>
        <dbReference type="ARBA" id="ARBA00023239"/>
    </source>
</evidence>
<protein>
    <recommendedName>
        <fullName evidence="7">Probable enoyl-CoA hydratase EchA17</fullName>
        <ecNumber evidence="3">4.2.1.17</ecNumber>
    </recommendedName>
    <alternativeName>
        <fullName evidence="8">Probable enoyl-CoA hydratase echA17</fullName>
    </alternativeName>
</protein>
<dbReference type="FunFam" id="3.90.226.10:FF:000009">
    <property type="entry name" value="Carnitinyl-CoA dehydratase"/>
    <property type="match status" value="1"/>
</dbReference>
<organism evidence="9 10">
    <name type="scientific">Mycobacterium paraffinicum</name>
    <dbReference type="NCBI Taxonomy" id="53378"/>
    <lineage>
        <taxon>Bacteria</taxon>
        <taxon>Bacillati</taxon>
        <taxon>Actinomycetota</taxon>
        <taxon>Actinomycetes</taxon>
        <taxon>Mycobacteriales</taxon>
        <taxon>Mycobacteriaceae</taxon>
        <taxon>Mycobacterium</taxon>
    </lineage>
</organism>
<dbReference type="InterPro" id="IPR001753">
    <property type="entry name" value="Enoyl-CoA_hydra/iso"/>
</dbReference>
<dbReference type="EMBL" id="MPNT01000001">
    <property type="protein sequence ID" value="OJZ76058.1"/>
    <property type="molecule type" value="Genomic_DNA"/>
</dbReference>
<dbReference type="CDD" id="cd06558">
    <property type="entry name" value="crotonase-like"/>
    <property type="match status" value="1"/>
</dbReference>
<evidence type="ECO:0000313" key="9">
    <source>
        <dbReference type="EMBL" id="OJZ76058.1"/>
    </source>
</evidence>